<dbReference type="OrthoDB" id="9790710at2"/>
<evidence type="ECO:0000256" key="1">
    <source>
        <dbReference type="ARBA" id="ARBA00022676"/>
    </source>
</evidence>
<keyword evidence="1 4" id="KW-0328">Glycosyltransferase</keyword>
<organism evidence="4 5">
    <name type="scientific">Candidatus Phaeomarinibacter ectocarpi</name>
    <dbReference type="NCBI Taxonomy" id="1458461"/>
    <lineage>
        <taxon>Bacteria</taxon>
        <taxon>Pseudomonadati</taxon>
        <taxon>Pseudomonadota</taxon>
        <taxon>Alphaproteobacteria</taxon>
        <taxon>Hyphomicrobiales</taxon>
        <taxon>Parvibaculaceae</taxon>
        <taxon>Candidatus Phaeomarinibacter</taxon>
    </lineage>
</organism>
<feature type="domain" description="Glycosyltransferase subfamily 4-like N-terminal" evidence="3">
    <location>
        <begin position="18"/>
        <end position="179"/>
    </location>
</feature>
<dbReference type="STRING" id="1458461.BN1012_Phect1085"/>
<sequence>MSAKKPNLMFLIRSLETGGAERQLVALANGLADNGWTISVVTYYPGGDLEETLSPKIGRHDLGKTSRWHLIGPLRTYLSLIRRIRPQAVHSYMDSANLLAAALRLFARPHKLIWGIRTSDMRDGHQDALQKLLFRLETRLSRSADLIIANSQTGLAFAQSQGISTSNGIAIRNGINTDRFSRDEQAGTALRTRLGITADAPVISIVARLDPVKGHGVLLDAFATLNDPKAHLIIAGGGPDALRNSLEAQAATLGLANRVHFLGNVSDTQAVYSASDIAVLSSLYGEGTPNAPAEAMACGTPCVVTELGDGPFVVGDTGETAPPGDAQALSSALGRLLGRVKSEPDLRHRTRARIEEELSVSKLITDTQAAIESTLDKQPLSVL</sequence>
<gene>
    <name evidence="4" type="ORF">BN1012_Phect1085</name>
</gene>
<evidence type="ECO:0000256" key="2">
    <source>
        <dbReference type="ARBA" id="ARBA00022679"/>
    </source>
</evidence>
<name>X5MEL9_9HYPH</name>
<dbReference type="PANTHER" id="PTHR12526:SF510">
    <property type="entry name" value="D-INOSITOL 3-PHOSPHATE GLYCOSYLTRANSFERASE"/>
    <property type="match status" value="1"/>
</dbReference>
<dbReference type="RefSeq" id="WP_052535344.1">
    <property type="nucleotide sequence ID" value="NZ_HG966617.1"/>
</dbReference>
<accession>X5MEL9</accession>
<dbReference type="PANTHER" id="PTHR12526">
    <property type="entry name" value="GLYCOSYLTRANSFERASE"/>
    <property type="match status" value="1"/>
</dbReference>
<dbReference type="EC" id="2.4.-.-" evidence="4"/>
<proteinExistence type="predicted"/>
<dbReference type="AlphaFoldDB" id="X5MEL9"/>
<dbReference type="Proteomes" id="UP000032160">
    <property type="component" value="Chromosome I"/>
</dbReference>
<reference evidence="4 5" key="1">
    <citation type="journal article" date="2014" name="Front. Genet.">
        <title>Genome and metabolic network of "Candidatus Phaeomarinobacter ectocarpi" Ec32, a new candidate genus of Alphaproteobacteria frequently associated with brown algae.</title>
        <authorList>
            <person name="Dittami S.M."/>
            <person name="Barbeyron T."/>
            <person name="Boyen C."/>
            <person name="Cambefort J."/>
            <person name="Collet G."/>
            <person name="Delage L."/>
            <person name="Gobet A."/>
            <person name="Groisillier A."/>
            <person name="Leblanc C."/>
            <person name="Michel G."/>
            <person name="Scornet D."/>
            <person name="Siegel A."/>
            <person name="Tapia J.E."/>
            <person name="Tonon T."/>
        </authorList>
    </citation>
    <scope>NUCLEOTIDE SEQUENCE [LARGE SCALE GENOMIC DNA]</scope>
    <source>
        <strain evidence="4 5">Ec32</strain>
    </source>
</reference>
<dbReference type="GO" id="GO:0016757">
    <property type="term" value="F:glycosyltransferase activity"/>
    <property type="evidence" value="ECO:0007669"/>
    <property type="project" value="UniProtKB-KW"/>
</dbReference>
<dbReference type="Pfam" id="PF13692">
    <property type="entry name" value="Glyco_trans_1_4"/>
    <property type="match status" value="1"/>
</dbReference>
<dbReference type="InterPro" id="IPR028098">
    <property type="entry name" value="Glyco_trans_4-like_N"/>
</dbReference>
<keyword evidence="5" id="KW-1185">Reference proteome</keyword>
<dbReference type="KEGG" id="pect:BN1012_Phect1085"/>
<dbReference type="HOGENOM" id="CLU_009583_0_3_5"/>
<dbReference type="SUPFAM" id="SSF53756">
    <property type="entry name" value="UDP-Glycosyltransferase/glycogen phosphorylase"/>
    <property type="match status" value="1"/>
</dbReference>
<dbReference type="Pfam" id="PF13439">
    <property type="entry name" value="Glyco_transf_4"/>
    <property type="match status" value="1"/>
</dbReference>
<dbReference type="Gene3D" id="3.40.50.2000">
    <property type="entry name" value="Glycogen Phosphorylase B"/>
    <property type="match status" value="2"/>
</dbReference>
<evidence type="ECO:0000313" key="5">
    <source>
        <dbReference type="Proteomes" id="UP000032160"/>
    </source>
</evidence>
<protein>
    <submittedName>
        <fullName evidence="4">Glycosyl transferase|GT4</fullName>
        <ecNumber evidence="4">2.4.-.-</ecNumber>
    </submittedName>
</protein>
<keyword evidence="2 4" id="KW-0808">Transferase</keyword>
<dbReference type="EMBL" id="HG966617">
    <property type="protein sequence ID" value="CDO59299.1"/>
    <property type="molecule type" value="Genomic_DNA"/>
</dbReference>
<evidence type="ECO:0000259" key="3">
    <source>
        <dbReference type="Pfam" id="PF13439"/>
    </source>
</evidence>
<evidence type="ECO:0000313" key="4">
    <source>
        <dbReference type="EMBL" id="CDO59299.1"/>
    </source>
</evidence>